<keyword evidence="5" id="KW-1185">Reference proteome</keyword>
<keyword evidence="2 3" id="KW-0479">Metal-binding</keyword>
<dbReference type="Proteomes" id="UP000637774">
    <property type="component" value="Unassembled WGS sequence"/>
</dbReference>
<dbReference type="EMBL" id="BMGY01000002">
    <property type="protein sequence ID" value="GGH79327.1"/>
    <property type="molecule type" value="Genomic_DNA"/>
</dbReference>
<organism evidence="4 5">
    <name type="scientific">Hymenobacter frigidus</name>
    <dbReference type="NCBI Taxonomy" id="1524095"/>
    <lineage>
        <taxon>Bacteria</taxon>
        <taxon>Pseudomonadati</taxon>
        <taxon>Bacteroidota</taxon>
        <taxon>Cytophagia</taxon>
        <taxon>Cytophagales</taxon>
        <taxon>Hymenobacteraceae</taxon>
        <taxon>Hymenobacter</taxon>
    </lineage>
</organism>
<dbReference type="SUPFAM" id="SSF102705">
    <property type="entry name" value="NIF3 (NGG1p interacting factor 3)-like"/>
    <property type="match status" value="1"/>
</dbReference>
<evidence type="ECO:0000256" key="2">
    <source>
        <dbReference type="ARBA" id="ARBA00022723"/>
    </source>
</evidence>
<dbReference type="Gene3D" id="3.30.70.120">
    <property type="match status" value="1"/>
</dbReference>
<dbReference type="PANTHER" id="PTHR13799">
    <property type="entry name" value="NGG1 INTERACTING FACTOR 3"/>
    <property type="match status" value="1"/>
</dbReference>
<evidence type="ECO:0000256" key="3">
    <source>
        <dbReference type="PIRNR" id="PIRNR037489"/>
    </source>
</evidence>
<name>A0ABQ1ZWJ0_9BACT</name>
<gene>
    <name evidence="4" type="ORF">GCM10011495_02890</name>
</gene>
<evidence type="ECO:0000256" key="1">
    <source>
        <dbReference type="ARBA" id="ARBA00006964"/>
    </source>
</evidence>
<dbReference type="Gene3D" id="3.40.1390.30">
    <property type="entry name" value="NIF3 (NGG1p interacting factor 3)-like"/>
    <property type="match status" value="1"/>
</dbReference>
<comment type="caution">
    <text evidence="4">The sequence shown here is derived from an EMBL/GenBank/DDBJ whole genome shotgun (WGS) entry which is preliminary data.</text>
</comment>
<dbReference type="PIRSF" id="PIRSF037489">
    <property type="entry name" value="UCP037489_NIF3_YqfO"/>
    <property type="match status" value="1"/>
</dbReference>
<dbReference type="PANTHER" id="PTHR13799:SF14">
    <property type="entry name" value="GTP CYCLOHYDROLASE 1 TYPE 2 HOMOLOG"/>
    <property type="match status" value="1"/>
</dbReference>
<dbReference type="InterPro" id="IPR015867">
    <property type="entry name" value="N-reg_PII/ATP_PRibTrfase_C"/>
</dbReference>
<protein>
    <recommendedName>
        <fullName evidence="3">GTP cyclohydrolase 1 type 2 homolog</fullName>
    </recommendedName>
</protein>
<dbReference type="InterPro" id="IPR017221">
    <property type="entry name" value="DUF34/NIF3_bac"/>
</dbReference>
<reference evidence="5" key="1">
    <citation type="journal article" date="2019" name="Int. J. Syst. Evol. Microbiol.">
        <title>The Global Catalogue of Microorganisms (GCM) 10K type strain sequencing project: providing services to taxonomists for standard genome sequencing and annotation.</title>
        <authorList>
            <consortium name="The Broad Institute Genomics Platform"/>
            <consortium name="The Broad Institute Genome Sequencing Center for Infectious Disease"/>
            <person name="Wu L."/>
            <person name="Ma J."/>
        </authorList>
    </citation>
    <scope>NUCLEOTIDE SEQUENCE [LARGE SCALE GENOMIC DNA]</scope>
    <source>
        <strain evidence="5">CGMCC 1.14966</strain>
    </source>
</reference>
<dbReference type="InterPro" id="IPR002678">
    <property type="entry name" value="DUF34/NIF3"/>
</dbReference>
<comment type="similarity">
    <text evidence="1 3">Belongs to the GTP cyclohydrolase I type 2/NIF3 family.</text>
</comment>
<sequence length="384" mass="41173">MHRVFKTKTEKMPTVQDLARLLEAAAPLAYQESYDNAGLQCGDPQAEITGVLITLDCTPAVVAEALRRGCNVVVAHHPVIFRPLKRLIGANEVEQTIIAALKNDVAIYAAHTNLDNVRGGVNDKLAEKLGLTKTRVLAPQSGTLARLITYVPNRPEDQQADLADRVLAALYAAGAGQVGQYADCSFRTAGTGTFTPGVGTQPAIGTVNQPEIVPEVRLEVLLPLHRQAAVLRALRAAHPYEEVAYELIKLENVHTEVGAGLVGELPTALAPAAFRQLLKQQLLVPVVRHTAFEQDIKTVAICGGAGAFLIGAARAAGADAYVTGDVKYHEFFGAEGQLMLCDVGHFESEQFTSEVFQDLLTAGFGRTFAVLISETPTNPVQYDC</sequence>
<accession>A0ABQ1ZWJ0</accession>
<dbReference type="NCBIfam" id="TIGR00486">
    <property type="entry name" value="YbgI_SA1388"/>
    <property type="match status" value="1"/>
</dbReference>
<dbReference type="InterPro" id="IPR036069">
    <property type="entry name" value="DUF34/NIF3_sf"/>
</dbReference>
<evidence type="ECO:0000313" key="5">
    <source>
        <dbReference type="Proteomes" id="UP000637774"/>
    </source>
</evidence>
<proteinExistence type="inferred from homology"/>
<evidence type="ECO:0000313" key="4">
    <source>
        <dbReference type="EMBL" id="GGH79327.1"/>
    </source>
</evidence>
<dbReference type="Pfam" id="PF01784">
    <property type="entry name" value="DUF34_NIF3"/>
    <property type="match status" value="1"/>
</dbReference>